<keyword evidence="2" id="KW-1277">Toxin-antitoxin system</keyword>
<comment type="similarity">
    <text evidence="9">Belongs to the MntA antitoxin family.</text>
</comment>
<keyword evidence="3" id="KW-0808">Transferase</keyword>
<feature type="domain" description="Polymerase nucleotidyl transferase" evidence="10">
    <location>
        <begin position="15"/>
        <end position="92"/>
    </location>
</feature>
<dbReference type="SUPFAM" id="SSF81301">
    <property type="entry name" value="Nucleotidyltransferase"/>
    <property type="match status" value="1"/>
</dbReference>
<dbReference type="PANTHER" id="PTHR33571">
    <property type="entry name" value="SSL8005 PROTEIN"/>
    <property type="match status" value="1"/>
</dbReference>
<sequence length="101" mass="11571">MNFNELMAYRDRILELSEQYGAYNVRIFGSVSKDEADEKSDIDFLVEMKPGKSLFDLGGLLMDLQELLGYPVDLVTEKGLKSRIRERVLQEAKPLLARSEN</sequence>
<organism evidence="11 12">
    <name type="scientific">Roseofilum casamattae BLCC-M143</name>
    <dbReference type="NCBI Taxonomy" id="3022442"/>
    <lineage>
        <taxon>Bacteria</taxon>
        <taxon>Bacillati</taxon>
        <taxon>Cyanobacteriota</taxon>
        <taxon>Cyanophyceae</taxon>
        <taxon>Desertifilales</taxon>
        <taxon>Desertifilaceae</taxon>
        <taxon>Roseofilum</taxon>
        <taxon>Roseofilum casamattae</taxon>
    </lineage>
</organism>
<evidence type="ECO:0000313" key="12">
    <source>
        <dbReference type="Proteomes" id="UP001232992"/>
    </source>
</evidence>
<evidence type="ECO:0000256" key="6">
    <source>
        <dbReference type="ARBA" id="ARBA00022741"/>
    </source>
</evidence>
<gene>
    <name evidence="11" type="ORF">PMH09_05785</name>
</gene>
<evidence type="ECO:0000313" key="11">
    <source>
        <dbReference type="EMBL" id="MDJ1182701.1"/>
    </source>
</evidence>
<keyword evidence="4" id="KW-0548">Nucleotidyltransferase</keyword>
<proteinExistence type="inferred from homology"/>
<dbReference type="InterPro" id="IPR002934">
    <property type="entry name" value="Polymerase_NTP_transf_dom"/>
</dbReference>
<evidence type="ECO:0000256" key="8">
    <source>
        <dbReference type="ARBA" id="ARBA00022842"/>
    </source>
</evidence>
<accession>A0ABT7BU40</accession>
<comment type="caution">
    <text evidence="11">The sequence shown here is derived from an EMBL/GenBank/DDBJ whole genome shotgun (WGS) entry which is preliminary data.</text>
</comment>
<name>A0ABT7BU40_9CYAN</name>
<dbReference type="Gene3D" id="3.30.460.10">
    <property type="entry name" value="Beta Polymerase, domain 2"/>
    <property type="match status" value="1"/>
</dbReference>
<evidence type="ECO:0000256" key="7">
    <source>
        <dbReference type="ARBA" id="ARBA00022840"/>
    </source>
</evidence>
<reference evidence="11 12" key="1">
    <citation type="submission" date="2023-01" db="EMBL/GenBank/DDBJ databases">
        <title>Novel diversity within Roseofilum (Cyanobacteria; Desertifilaceae) from marine benthic mats with descriptions of four novel species.</title>
        <authorList>
            <person name="Wang Y."/>
            <person name="Berthold D.E."/>
            <person name="Hu J."/>
            <person name="Lefler F.W."/>
            <person name="Laughinghouse H.D. IV."/>
        </authorList>
    </citation>
    <scope>NUCLEOTIDE SEQUENCE [LARGE SCALE GENOMIC DNA]</scope>
    <source>
        <strain evidence="11 12">BLCC-M143</strain>
    </source>
</reference>
<dbReference type="Proteomes" id="UP001232992">
    <property type="component" value="Unassembled WGS sequence"/>
</dbReference>
<dbReference type="InterPro" id="IPR052038">
    <property type="entry name" value="Type-VII_TA_antitoxin"/>
</dbReference>
<evidence type="ECO:0000256" key="3">
    <source>
        <dbReference type="ARBA" id="ARBA00022679"/>
    </source>
</evidence>
<dbReference type="RefSeq" id="WP_283757352.1">
    <property type="nucleotide sequence ID" value="NZ_JAQOSQ010000003.1"/>
</dbReference>
<keyword evidence="5" id="KW-0479">Metal-binding</keyword>
<evidence type="ECO:0000256" key="1">
    <source>
        <dbReference type="ARBA" id="ARBA00001946"/>
    </source>
</evidence>
<dbReference type="CDD" id="cd05403">
    <property type="entry name" value="NT_KNTase_like"/>
    <property type="match status" value="1"/>
</dbReference>
<evidence type="ECO:0000256" key="5">
    <source>
        <dbReference type="ARBA" id="ARBA00022723"/>
    </source>
</evidence>
<dbReference type="Pfam" id="PF01909">
    <property type="entry name" value="NTP_transf_2"/>
    <property type="match status" value="1"/>
</dbReference>
<protein>
    <submittedName>
        <fullName evidence="11">Nucleotidyltransferase family protein</fullName>
    </submittedName>
</protein>
<keyword evidence="8" id="KW-0460">Magnesium</keyword>
<keyword evidence="12" id="KW-1185">Reference proteome</keyword>
<evidence type="ECO:0000256" key="4">
    <source>
        <dbReference type="ARBA" id="ARBA00022695"/>
    </source>
</evidence>
<evidence type="ECO:0000259" key="10">
    <source>
        <dbReference type="Pfam" id="PF01909"/>
    </source>
</evidence>
<evidence type="ECO:0000256" key="9">
    <source>
        <dbReference type="ARBA" id="ARBA00038276"/>
    </source>
</evidence>
<evidence type="ECO:0000256" key="2">
    <source>
        <dbReference type="ARBA" id="ARBA00022649"/>
    </source>
</evidence>
<dbReference type="EMBL" id="JAQOSQ010000003">
    <property type="protein sequence ID" value="MDJ1182701.1"/>
    <property type="molecule type" value="Genomic_DNA"/>
</dbReference>
<keyword evidence="7" id="KW-0067">ATP-binding</keyword>
<dbReference type="PANTHER" id="PTHR33571:SF12">
    <property type="entry name" value="BSL3053 PROTEIN"/>
    <property type="match status" value="1"/>
</dbReference>
<comment type="cofactor">
    <cofactor evidence="1">
        <name>Mg(2+)</name>
        <dbReference type="ChEBI" id="CHEBI:18420"/>
    </cofactor>
</comment>
<dbReference type="InterPro" id="IPR043519">
    <property type="entry name" value="NT_sf"/>
</dbReference>
<keyword evidence="6" id="KW-0547">Nucleotide-binding</keyword>